<protein>
    <submittedName>
        <fullName evidence="2">Lipoprotein</fullName>
    </submittedName>
</protein>
<dbReference type="EMBL" id="CP009455">
    <property type="protein sequence ID" value="AIR90733.1"/>
    <property type="molecule type" value="Genomic_DNA"/>
</dbReference>
<dbReference type="RefSeq" id="WP_038413368.1">
    <property type="nucleotide sequence ID" value="NZ_CP009455.1"/>
</dbReference>
<evidence type="ECO:0000256" key="1">
    <source>
        <dbReference type="SAM" id="SignalP"/>
    </source>
</evidence>
<dbReference type="PANTHER" id="PTHR39600:SF1">
    <property type="entry name" value="PEPTIDASE INHIBITOR I78 FAMILY PROTEIN"/>
    <property type="match status" value="1"/>
</dbReference>
<dbReference type="InterPro" id="IPR021719">
    <property type="entry name" value="Prot_inh_I78"/>
</dbReference>
<keyword evidence="1" id="KW-0732">Signal</keyword>
<organism evidence="2 3">
    <name type="scientific">Pseudomonas cremoricolorata</name>
    <dbReference type="NCBI Taxonomy" id="157783"/>
    <lineage>
        <taxon>Bacteria</taxon>
        <taxon>Pseudomonadati</taxon>
        <taxon>Pseudomonadota</taxon>
        <taxon>Gammaproteobacteria</taxon>
        <taxon>Pseudomonadales</taxon>
        <taxon>Pseudomonadaceae</taxon>
        <taxon>Pseudomonas</taxon>
    </lineage>
</organism>
<proteinExistence type="predicted"/>
<dbReference type="AlphaFoldDB" id="A0A089YGA0"/>
<feature type="chain" id="PRO_5001852158" evidence="1">
    <location>
        <begin position="24"/>
        <end position="111"/>
    </location>
</feature>
<keyword evidence="3" id="KW-1185">Reference proteome</keyword>
<dbReference type="eggNOG" id="ENOG50339MI">
    <property type="taxonomic scope" value="Bacteria"/>
</dbReference>
<reference evidence="2 3" key="1">
    <citation type="submission" date="2014-09" db="EMBL/GenBank/DDBJ databases">
        <authorList>
            <person name="Chan K.-G."/>
        </authorList>
    </citation>
    <scope>NUCLEOTIDE SEQUENCE [LARGE SCALE GENOMIC DNA]</scope>
    <source>
        <strain evidence="2 3">ND07</strain>
    </source>
</reference>
<evidence type="ECO:0000313" key="2">
    <source>
        <dbReference type="EMBL" id="AIR90733.1"/>
    </source>
</evidence>
<dbReference type="Proteomes" id="UP000029493">
    <property type="component" value="Chromosome"/>
</dbReference>
<dbReference type="Pfam" id="PF11720">
    <property type="entry name" value="Inhibitor_I78"/>
    <property type="match status" value="1"/>
</dbReference>
<sequence>MLGTRASLASLLVLAMLAGCSTGGSTTDAGRDAAPAADAAQANDGRCQASGADFAIGKQGTPELLEQARAASGAQIARLLTPRDMVTLEYRSERLNLNVNEQGVVNRVNCG</sequence>
<dbReference type="PROSITE" id="PS51257">
    <property type="entry name" value="PROKAR_LIPOPROTEIN"/>
    <property type="match status" value="1"/>
</dbReference>
<feature type="signal peptide" evidence="1">
    <location>
        <begin position="1"/>
        <end position="23"/>
    </location>
</feature>
<keyword evidence="2" id="KW-0449">Lipoprotein</keyword>
<dbReference type="Gene3D" id="3.30.10.10">
    <property type="entry name" value="Trypsin Inhibitor V, subunit A"/>
    <property type="match status" value="1"/>
</dbReference>
<evidence type="ECO:0000313" key="3">
    <source>
        <dbReference type="Proteomes" id="UP000029493"/>
    </source>
</evidence>
<dbReference type="PANTHER" id="PTHR39600">
    <property type="entry name" value="PEPTIDASE INHIBITOR I78 FAMILY PROTEIN"/>
    <property type="match status" value="1"/>
</dbReference>
<name>A0A089YGA0_9PSED</name>
<dbReference type="OrthoDB" id="7917348at2"/>
<dbReference type="STRING" id="157783.LK03_16280"/>
<accession>A0A089YGA0</accession>
<dbReference type="KEGG" id="psw:LK03_16280"/>
<gene>
    <name evidence="2" type="ORF">LK03_16280</name>
</gene>